<keyword evidence="3" id="KW-1185">Reference proteome</keyword>
<name>A0ABR4T5I8_9ACTN</name>
<feature type="region of interest" description="Disordered" evidence="1">
    <location>
        <begin position="18"/>
        <end position="48"/>
    </location>
</feature>
<gene>
    <name evidence="2" type="ORF">DJ64_30920</name>
</gene>
<accession>A0ABR4T5I8</accession>
<reference evidence="2 3" key="1">
    <citation type="submission" date="2014-04" db="EMBL/GenBank/DDBJ databases">
        <title>Draft genome sequence of the novel Streptomyces griseorubens JSD-1 playing a role in carbon and nitrogen cycle.</title>
        <authorList>
            <consortium name="Shanghai Jiao Tong University"/>
            <person name="Feng H."/>
            <person name="Sun Y."/>
            <person name="Zhi Y."/>
            <person name="Mao L."/>
            <person name="Luo Y."/>
            <person name="Wei X."/>
            <person name="Zhou P."/>
        </authorList>
    </citation>
    <scope>NUCLEOTIDE SEQUENCE [LARGE SCALE GENOMIC DNA]</scope>
    <source>
        <strain evidence="2 3">JSD-1</strain>
    </source>
</reference>
<dbReference type="EMBL" id="JJMG01000066">
    <property type="protein sequence ID" value="KEG42606.1"/>
    <property type="molecule type" value="Genomic_DNA"/>
</dbReference>
<proteinExistence type="predicted"/>
<evidence type="ECO:0000313" key="3">
    <source>
        <dbReference type="Proteomes" id="UP000027632"/>
    </source>
</evidence>
<sequence>MYRVRATVLGPRTRRVIRRAPRRRASSTAARTRARPAPLPRASSATTRPQICSTCALVSRGEAGRSRT</sequence>
<evidence type="ECO:0000256" key="1">
    <source>
        <dbReference type="SAM" id="MobiDB-lite"/>
    </source>
</evidence>
<dbReference type="Proteomes" id="UP000027632">
    <property type="component" value="Unassembled WGS sequence"/>
</dbReference>
<protein>
    <submittedName>
        <fullName evidence="2">Uncharacterized protein</fullName>
    </submittedName>
</protein>
<evidence type="ECO:0000313" key="2">
    <source>
        <dbReference type="EMBL" id="KEG42606.1"/>
    </source>
</evidence>
<comment type="caution">
    <text evidence="2">The sequence shown here is derived from an EMBL/GenBank/DDBJ whole genome shotgun (WGS) entry which is preliminary data.</text>
</comment>
<organism evidence="2 3">
    <name type="scientific">Streptomyces griseorubens</name>
    <dbReference type="NCBI Taxonomy" id="66897"/>
    <lineage>
        <taxon>Bacteria</taxon>
        <taxon>Bacillati</taxon>
        <taxon>Actinomycetota</taxon>
        <taxon>Actinomycetes</taxon>
        <taxon>Kitasatosporales</taxon>
        <taxon>Streptomycetaceae</taxon>
        <taxon>Streptomyces</taxon>
        <taxon>Streptomyces althioticus group</taxon>
    </lineage>
</organism>